<dbReference type="GO" id="GO:0005874">
    <property type="term" value="C:microtubule"/>
    <property type="evidence" value="ECO:0007669"/>
    <property type="project" value="UniProtKB-KW"/>
</dbReference>
<reference evidence="11 12" key="2">
    <citation type="submission" date="2013-02" db="EMBL/GenBank/DDBJ databases">
        <title>The Genome Sequence of Plasmodium falciparum Vietnam Oak-Knoll (FVO).</title>
        <authorList>
            <consortium name="The Broad Institute Genome Sequencing Platform"/>
            <consortium name="The Broad Institute Genome Sequencing Center for Infectious Disease"/>
            <person name="Neafsey D."/>
            <person name="Cheeseman I."/>
            <person name="Volkman S."/>
            <person name="Adams J."/>
            <person name="Walker B."/>
            <person name="Young S.K."/>
            <person name="Zeng Q."/>
            <person name="Gargeya S."/>
            <person name="Fitzgerald M."/>
            <person name="Haas B."/>
            <person name="Abouelleil A."/>
            <person name="Alvarado L."/>
            <person name="Arachchi H.M."/>
            <person name="Berlin A.M."/>
            <person name="Chapman S.B."/>
            <person name="Dewar J."/>
            <person name="Goldberg J."/>
            <person name="Griggs A."/>
            <person name="Gujja S."/>
            <person name="Hansen M."/>
            <person name="Howarth C."/>
            <person name="Imamovic A."/>
            <person name="Larimer J."/>
            <person name="McCowan C."/>
            <person name="Murphy C."/>
            <person name="Neiman D."/>
            <person name="Pearson M."/>
            <person name="Priest M."/>
            <person name="Roberts A."/>
            <person name="Saif S."/>
            <person name="Shea T."/>
            <person name="Sisk P."/>
            <person name="Sykes S."/>
            <person name="Wortman J."/>
            <person name="Nusbaum C."/>
            <person name="Birren B."/>
        </authorList>
    </citation>
    <scope>NUCLEOTIDE SEQUENCE [LARGE SCALE GENOMIC DNA]</scope>
    <source>
        <strain evidence="12">Vietnam Oak-Knoll (FVO)</strain>
    </source>
</reference>
<organism evidence="11 12">
    <name type="scientific">Plasmodium falciparum Vietnam Oak-Knoll</name>
    <name type="common">FVO</name>
    <dbReference type="NCBI Taxonomy" id="1036723"/>
    <lineage>
        <taxon>Eukaryota</taxon>
        <taxon>Sar</taxon>
        <taxon>Alveolata</taxon>
        <taxon>Apicomplexa</taxon>
        <taxon>Aconoidasida</taxon>
        <taxon>Haemosporida</taxon>
        <taxon>Plasmodiidae</taxon>
        <taxon>Plasmodium</taxon>
        <taxon>Plasmodium (Laverania)</taxon>
    </lineage>
</organism>
<keyword evidence="5 7" id="KW-0505">Motor protein</keyword>
<evidence type="ECO:0000313" key="11">
    <source>
        <dbReference type="EMBL" id="ETW20974.1"/>
    </source>
</evidence>
<proteinExistence type="inferred from homology"/>
<dbReference type="Pfam" id="PF00225">
    <property type="entry name" value="Kinesin"/>
    <property type="match status" value="1"/>
</dbReference>
<evidence type="ECO:0000256" key="8">
    <source>
        <dbReference type="SAM" id="Coils"/>
    </source>
</evidence>
<evidence type="ECO:0000256" key="6">
    <source>
        <dbReference type="ARBA" id="ARBA00068376"/>
    </source>
</evidence>
<feature type="region of interest" description="Disordered" evidence="9">
    <location>
        <begin position="1107"/>
        <end position="1126"/>
    </location>
</feature>
<dbReference type="InterPro" id="IPR027417">
    <property type="entry name" value="P-loop_NTPase"/>
</dbReference>
<evidence type="ECO:0000259" key="10">
    <source>
        <dbReference type="PROSITE" id="PS50067"/>
    </source>
</evidence>
<evidence type="ECO:0000256" key="2">
    <source>
        <dbReference type="ARBA" id="ARBA00022741"/>
    </source>
</evidence>
<dbReference type="Proteomes" id="UP000030690">
    <property type="component" value="Unassembled WGS sequence"/>
</dbReference>
<feature type="compositionally biased region" description="Polar residues" evidence="9">
    <location>
        <begin position="874"/>
        <end position="896"/>
    </location>
</feature>
<feature type="coiled-coil region" evidence="8">
    <location>
        <begin position="1397"/>
        <end position="1494"/>
    </location>
</feature>
<dbReference type="GO" id="GO:0005524">
    <property type="term" value="F:ATP binding"/>
    <property type="evidence" value="ECO:0007669"/>
    <property type="project" value="UniProtKB-UniRule"/>
</dbReference>
<dbReference type="InterPro" id="IPR019821">
    <property type="entry name" value="Kinesin_motor_CS"/>
</dbReference>
<dbReference type="Gene3D" id="3.40.850.10">
    <property type="entry name" value="Kinesin motor domain"/>
    <property type="match status" value="1"/>
</dbReference>
<dbReference type="PROSITE" id="PS50067">
    <property type="entry name" value="KINESIN_MOTOR_2"/>
    <property type="match status" value="1"/>
</dbReference>
<feature type="region of interest" description="Disordered" evidence="9">
    <location>
        <begin position="816"/>
        <end position="837"/>
    </location>
</feature>
<evidence type="ECO:0000256" key="3">
    <source>
        <dbReference type="ARBA" id="ARBA00022840"/>
    </source>
</evidence>
<feature type="compositionally biased region" description="Polar residues" evidence="9">
    <location>
        <begin position="1108"/>
        <end position="1126"/>
    </location>
</feature>
<keyword evidence="4 8" id="KW-0175">Coiled coil</keyword>
<dbReference type="GO" id="GO:0008017">
    <property type="term" value="F:microtubule binding"/>
    <property type="evidence" value="ECO:0007669"/>
    <property type="project" value="InterPro"/>
</dbReference>
<dbReference type="InterPro" id="IPR036961">
    <property type="entry name" value="Kinesin_motor_dom_sf"/>
</dbReference>
<dbReference type="PANTHER" id="PTHR47968">
    <property type="entry name" value="CENTROMERE PROTEIN E"/>
    <property type="match status" value="1"/>
</dbReference>
<dbReference type="GO" id="GO:0007018">
    <property type="term" value="P:microtubule-based movement"/>
    <property type="evidence" value="ECO:0007669"/>
    <property type="project" value="InterPro"/>
</dbReference>
<feature type="compositionally biased region" description="Low complexity" evidence="9">
    <location>
        <begin position="195"/>
        <end position="205"/>
    </location>
</feature>
<dbReference type="SUPFAM" id="SSF52540">
    <property type="entry name" value="P-loop containing nucleoside triphosphate hydrolases"/>
    <property type="match status" value="1"/>
</dbReference>
<name>A0A024VER4_PLAFA</name>
<comment type="similarity">
    <text evidence="7">Belongs to the TRAFAC class myosin-kinesin ATPase superfamily. Kinesin family.</text>
</comment>
<dbReference type="PRINTS" id="PR00380">
    <property type="entry name" value="KINESINHEAVY"/>
</dbReference>
<dbReference type="GO" id="GO:0003777">
    <property type="term" value="F:microtubule motor activity"/>
    <property type="evidence" value="ECO:0007669"/>
    <property type="project" value="InterPro"/>
</dbReference>
<dbReference type="SMART" id="SM00129">
    <property type="entry name" value="KISc"/>
    <property type="match status" value="1"/>
</dbReference>
<sequence>MESGNKKRIDTYEENEWIEKEEGNNLGDNKNADYFVSSNIEDVFISNRTTENENEEMTGEFMSSSDISNKGDEKNAYKRVRHKEINKEDMHIGNNHNYVMNDNNDDNNIQNNVSNNVEENIQSISFIDHEMIPEKMNILINNNNSNIINDNIYIDGNNHNNMYIDHTPSDNIYNNNEKHTKELYDKKKPCGIYKNTNSNSNTNSNDHFKEAKDEGNNNPVDELMKDIKMFNNSMQSIYSTNNLSFQKNLSKMYSELASNKNLESLHNLFKDTSFGGNMEKAQFLKNILLASCLPQNGMGIKKNEVAINKDIENNKEVEKINNKILINDPRNVQVSQYIKKKKSSNYNLNEYTEESNITNLSESQNLISNMEPTTVFSLSSHKNNLDVKEGDENVGKKETPKFLEDVEINTNDLNIRDDISPLNLNQYKETSMINIWNKSSSKKNISSNEWDKMKKSFCNIENNLIDFNKLNKTSNENVIEGIQNQIIDEEMKNIETSPFINYLSNDNIMTVGNTNISNERFPVLDYVEQMGSNETMFYDNFDKYQVLKDHTSNSFHLYNSNDSSKVSCADQDINKMDVDNINNKMDVDNINNKMDVDNINNKMDVDNINNKMDVYNINNKMDVDNINNKMDVYNINNKMDVYNINNKMDVDNINNKIDVDNINNNIYVDNINNNIYVDNINNNIYVDNINNEIYMDDNNNNDDDTDKHSNIYKHMPTKCHINNISPTNAGDRSKMSSPALQSMRTKIGNTNLLTKEEEGGSNLKICKNELSKMEHTKVNTIKMKSPKNISKVCQNKSTINVPKVVKVKSKTNENVKTPKMTKRNSDNTTGRGDQKMNVNQINNNINVNNHVTVNNNNNNNNNNGSVNNHIQVHEGSNNHGVSSLSPVHQNGTLTNNICVKSNKNEKNASGEKDITYNMNVVIRCRPMSISEKNDGAKNVIKILENKMVVLLDPSDNSDNVLRQNRSREKKYVFDYVFDENSSQEDVYNNSVKCLIDAVIKGYNSTVFAYGATGAGKTHTIIGYKNEPGIMMMILKDLFERIKMLQIMNEYKVKCSFIEIYNENICDLLNPSNEYLDVREDPIKGVTVSNIFEVCTTSVEEIMELIHTGNRNRTQEPTDANKTSSRSHGVLQVIVEETEKGQGVYQQTKRGKLCVIDLAGSERASQTNNKGMRMLEGANINRSLLALGNVINALVLRSKGNSKSNFIPFRDSKLTRLLKDSLGGNCKTVMIANISPSHLSYEDTHNTLKYANRAKNIKNVVTANSIVVKHHLTMYIDVIEKLKNEIEFLKEQLNEKEKIHGYMSTNSTNYDYYDQLKDYEKNYSKEELIHIIALLKKENQRLKMCDTHEGPMNNNESGAIINNNNDEQHNNVNDNFNHNEYDNNNNNNREKLNHDILTNKHNEELAKYKEEVNNLKMMNEKLFMDNKNFQLKLQEYVNISKNLKTLNEEYKKQIEAFKSMVHNHDMNHIQIKKKLDDLKKKYAQLKESTDDKDNDDVLEKWKNELTKVIKHM</sequence>
<dbReference type="FunFam" id="3.40.850.10:FF:000056">
    <property type="entry name" value="Kinesin-like protein"/>
    <property type="match status" value="1"/>
</dbReference>
<dbReference type="PANTHER" id="PTHR47968:SF13">
    <property type="entry name" value="KINESIN-LIKE PROTEIN KIF19 ISOFORM X1"/>
    <property type="match status" value="1"/>
</dbReference>
<evidence type="ECO:0000313" key="12">
    <source>
        <dbReference type="Proteomes" id="UP000030690"/>
    </source>
</evidence>
<keyword evidence="2 7" id="KW-0547">Nucleotide-binding</keyword>
<evidence type="ECO:0000256" key="7">
    <source>
        <dbReference type="PROSITE-ProRule" id="PRU00283"/>
    </source>
</evidence>
<keyword evidence="3 7" id="KW-0067">ATP-binding</keyword>
<feature type="compositionally biased region" description="Basic and acidic residues" evidence="9">
    <location>
        <begin position="206"/>
        <end position="215"/>
    </location>
</feature>
<evidence type="ECO:0000256" key="4">
    <source>
        <dbReference type="ARBA" id="ARBA00023054"/>
    </source>
</evidence>
<keyword evidence="1" id="KW-0493">Microtubule</keyword>
<dbReference type="InterPro" id="IPR001752">
    <property type="entry name" value="Kinesin_motor_dom"/>
</dbReference>
<dbReference type="OrthoDB" id="3176171at2759"/>
<feature type="region of interest" description="Disordered" evidence="9">
    <location>
        <begin position="192"/>
        <end position="219"/>
    </location>
</feature>
<evidence type="ECO:0000256" key="1">
    <source>
        <dbReference type="ARBA" id="ARBA00022701"/>
    </source>
</evidence>
<accession>A0A024VER4</accession>
<feature type="domain" description="Kinesin motor" evidence="10">
    <location>
        <begin position="917"/>
        <end position="1256"/>
    </location>
</feature>
<feature type="binding site" evidence="7">
    <location>
        <begin position="1010"/>
        <end position="1017"/>
    </location>
    <ligand>
        <name>ATP</name>
        <dbReference type="ChEBI" id="CHEBI:30616"/>
    </ligand>
</feature>
<feature type="coiled-coil region" evidence="8">
    <location>
        <begin position="1271"/>
        <end position="1298"/>
    </location>
</feature>
<dbReference type="PROSITE" id="PS00411">
    <property type="entry name" value="KINESIN_MOTOR_1"/>
    <property type="match status" value="1"/>
</dbReference>
<evidence type="ECO:0000256" key="5">
    <source>
        <dbReference type="ARBA" id="ARBA00023175"/>
    </source>
</evidence>
<dbReference type="EMBL" id="KI925008">
    <property type="protein sequence ID" value="ETW20974.1"/>
    <property type="molecule type" value="Genomic_DNA"/>
</dbReference>
<gene>
    <name evidence="11" type="ORF">PFFVO_00098</name>
</gene>
<dbReference type="CDD" id="cd01370">
    <property type="entry name" value="KISc_KIP3_like"/>
    <property type="match status" value="1"/>
</dbReference>
<protein>
    <recommendedName>
        <fullName evidence="6">Kinesin-like protein KIN-8B</fullName>
    </recommendedName>
</protein>
<reference evidence="11 12" key="1">
    <citation type="submission" date="2013-02" db="EMBL/GenBank/DDBJ databases">
        <title>The Genome Annotation of Plasmodium falciparum Vietnam Oak-Knoll (FVO).</title>
        <authorList>
            <consortium name="The Broad Institute Genome Sequencing Platform"/>
            <consortium name="The Broad Institute Genome Sequencing Center for Infectious Disease"/>
            <person name="Neafsey D."/>
            <person name="Hoffman S."/>
            <person name="Volkman S."/>
            <person name="Rosenthal P."/>
            <person name="Walker B."/>
            <person name="Young S.K."/>
            <person name="Zeng Q."/>
            <person name="Gargeya S."/>
            <person name="Fitzgerald M."/>
            <person name="Haas B."/>
            <person name="Abouelleil A."/>
            <person name="Allen A.W."/>
            <person name="Alvarado L."/>
            <person name="Arachchi H.M."/>
            <person name="Berlin A.M."/>
            <person name="Chapman S.B."/>
            <person name="Gainer-Dewar J."/>
            <person name="Goldberg J."/>
            <person name="Griggs A."/>
            <person name="Gujja S."/>
            <person name="Hansen M."/>
            <person name="Howarth C."/>
            <person name="Imamovic A."/>
            <person name="Ireland A."/>
            <person name="Larimer J."/>
            <person name="McCowan C."/>
            <person name="Murphy C."/>
            <person name="Pearson M."/>
            <person name="Poon T.W."/>
            <person name="Priest M."/>
            <person name="Roberts A."/>
            <person name="Saif S."/>
            <person name="Shea T."/>
            <person name="Sisk P."/>
            <person name="Sykes S."/>
            <person name="Wortman J."/>
            <person name="Nusbaum C."/>
            <person name="Birren B."/>
        </authorList>
    </citation>
    <scope>NUCLEOTIDE SEQUENCE [LARGE SCALE GENOMIC DNA]</scope>
    <source>
        <strain evidence="12">Vietnam Oak-Knoll (FVO)</strain>
    </source>
</reference>
<dbReference type="InterPro" id="IPR027640">
    <property type="entry name" value="Kinesin-like_fam"/>
</dbReference>
<feature type="region of interest" description="Disordered" evidence="9">
    <location>
        <begin position="860"/>
        <end position="896"/>
    </location>
</feature>
<evidence type="ECO:0000256" key="9">
    <source>
        <dbReference type="SAM" id="MobiDB-lite"/>
    </source>
</evidence>
<feature type="region of interest" description="Disordered" evidence="9">
    <location>
        <begin position="51"/>
        <end position="72"/>
    </location>
</feature>